<dbReference type="EMBL" id="AP014967">
    <property type="protein sequence ID" value="BAT13191.1"/>
    <property type="molecule type" value="Genomic_DNA"/>
</dbReference>
<protein>
    <submittedName>
        <fullName evidence="1">Os11g0212600 protein</fullName>
    </submittedName>
</protein>
<dbReference type="InParanoid" id="A0A0P0Y077"/>
<gene>
    <name evidence="1" type="ordered locus">Os11g0212600</name>
    <name evidence="1" type="ORF">OSNPB_110212600</name>
</gene>
<organism evidence="1 2">
    <name type="scientific">Oryza sativa subsp. japonica</name>
    <name type="common">Rice</name>
    <dbReference type="NCBI Taxonomy" id="39947"/>
    <lineage>
        <taxon>Eukaryota</taxon>
        <taxon>Viridiplantae</taxon>
        <taxon>Streptophyta</taxon>
        <taxon>Embryophyta</taxon>
        <taxon>Tracheophyta</taxon>
        <taxon>Spermatophyta</taxon>
        <taxon>Magnoliopsida</taxon>
        <taxon>Liliopsida</taxon>
        <taxon>Poales</taxon>
        <taxon>Poaceae</taxon>
        <taxon>BOP clade</taxon>
        <taxon>Oryzoideae</taxon>
        <taxon>Oryzeae</taxon>
        <taxon>Oryzinae</taxon>
        <taxon>Oryza</taxon>
        <taxon>Oryza sativa</taxon>
    </lineage>
</organism>
<evidence type="ECO:0000313" key="1">
    <source>
        <dbReference type="EMBL" id="BAT13191.1"/>
    </source>
</evidence>
<dbReference type="Proteomes" id="UP000059680">
    <property type="component" value="Chromosome 11"/>
</dbReference>
<dbReference type="AlphaFoldDB" id="A0A0P0Y077"/>
<accession>A0A0P0Y077</accession>
<evidence type="ECO:0000313" key="2">
    <source>
        <dbReference type="Proteomes" id="UP000059680"/>
    </source>
</evidence>
<proteinExistence type="predicted"/>
<name>A0A0P0Y077_ORYSJ</name>
<dbReference type="PaxDb" id="39947-A0A0P0Y077"/>
<reference evidence="2" key="1">
    <citation type="journal article" date="2005" name="Nature">
        <title>The map-based sequence of the rice genome.</title>
        <authorList>
            <consortium name="International rice genome sequencing project (IRGSP)"/>
            <person name="Matsumoto T."/>
            <person name="Wu J."/>
            <person name="Kanamori H."/>
            <person name="Katayose Y."/>
            <person name="Fujisawa M."/>
            <person name="Namiki N."/>
            <person name="Mizuno H."/>
            <person name="Yamamoto K."/>
            <person name="Antonio B.A."/>
            <person name="Baba T."/>
            <person name="Sakata K."/>
            <person name="Nagamura Y."/>
            <person name="Aoki H."/>
            <person name="Arikawa K."/>
            <person name="Arita K."/>
            <person name="Bito T."/>
            <person name="Chiden Y."/>
            <person name="Fujitsuka N."/>
            <person name="Fukunaka R."/>
            <person name="Hamada M."/>
            <person name="Harada C."/>
            <person name="Hayashi A."/>
            <person name="Hijishita S."/>
            <person name="Honda M."/>
            <person name="Hosokawa S."/>
            <person name="Ichikawa Y."/>
            <person name="Idonuma A."/>
            <person name="Iijima M."/>
            <person name="Ikeda M."/>
            <person name="Ikeno M."/>
            <person name="Ito K."/>
            <person name="Ito S."/>
            <person name="Ito T."/>
            <person name="Ito Y."/>
            <person name="Ito Y."/>
            <person name="Iwabuchi A."/>
            <person name="Kamiya K."/>
            <person name="Karasawa W."/>
            <person name="Kurita K."/>
            <person name="Katagiri S."/>
            <person name="Kikuta A."/>
            <person name="Kobayashi H."/>
            <person name="Kobayashi N."/>
            <person name="Machita K."/>
            <person name="Maehara T."/>
            <person name="Masukawa M."/>
            <person name="Mizubayashi T."/>
            <person name="Mukai Y."/>
            <person name="Nagasaki H."/>
            <person name="Nagata Y."/>
            <person name="Naito S."/>
            <person name="Nakashima M."/>
            <person name="Nakama Y."/>
            <person name="Nakamichi Y."/>
            <person name="Nakamura M."/>
            <person name="Meguro A."/>
            <person name="Negishi M."/>
            <person name="Ohta I."/>
            <person name="Ohta T."/>
            <person name="Okamoto M."/>
            <person name="Ono N."/>
            <person name="Saji S."/>
            <person name="Sakaguchi M."/>
            <person name="Sakai K."/>
            <person name="Shibata M."/>
            <person name="Shimokawa T."/>
            <person name="Song J."/>
            <person name="Takazaki Y."/>
            <person name="Terasawa K."/>
            <person name="Tsugane M."/>
            <person name="Tsuji K."/>
            <person name="Ueda S."/>
            <person name="Waki K."/>
            <person name="Yamagata H."/>
            <person name="Yamamoto M."/>
            <person name="Yamamoto S."/>
            <person name="Yamane H."/>
            <person name="Yoshiki S."/>
            <person name="Yoshihara R."/>
            <person name="Yukawa K."/>
            <person name="Zhong H."/>
            <person name="Yano M."/>
            <person name="Yuan Q."/>
            <person name="Ouyang S."/>
            <person name="Liu J."/>
            <person name="Jones K.M."/>
            <person name="Gansberger K."/>
            <person name="Moffat K."/>
            <person name="Hill J."/>
            <person name="Bera J."/>
            <person name="Fadrosh D."/>
            <person name="Jin S."/>
            <person name="Johri S."/>
            <person name="Kim M."/>
            <person name="Overton L."/>
            <person name="Reardon M."/>
            <person name="Tsitrin T."/>
            <person name="Vuong H."/>
            <person name="Weaver B."/>
            <person name="Ciecko A."/>
            <person name="Tallon L."/>
            <person name="Jackson J."/>
            <person name="Pai G."/>
            <person name="Aken S.V."/>
            <person name="Utterback T."/>
            <person name="Reidmuller S."/>
            <person name="Feldblyum T."/>
            <person name="Hsiao J."/>
            <person name="Zismann V."/>
            <person name="Iobst S."/>
            <person name="de Vazeille A.R."/>
            <person name="Buell C.R."/>
            <person name="Ying K."/>
            <person name="Li Y."/>
            <person name="Lu T."/>
            <person name="Huang Y."/>
            <person name="Zhao Q."/>
            <person name="Feng Q."/>
            <person name="Zhang L."/>
            <person name="Zhu J."/>
            <person name="Weng Q."/>
            <person name="Mu J."/>
            <person name="Lu Y."/>
            <person name="Fan D."/>
            <person name="Liu Y."/>
            <person name="Guan J."/>
            <person name="Zhang Y."/>
            <person name="Yu S."/>
            <person name="Liu X."/>
            <person name="Zhang Y."/>
            <person name="Hong G."/>
            <person name="Han B."/>
            <person name="Choisne N."/>
            <person name="Demange N."/>
            <person name="Orjeda G."/>
            <person name="Samain S."/>
            <person name="Cattolico L."/>
            <person name="Pelletier E."/>
            <person name="Couloux A."/>
            <person name="Segurens B."/>
            <person name="Wincker P."/>
            <person name="D'Hont A."/>
            <person name="Scarpelli C."/>
            <person name="Weissenbach J."/>
            <person name="Salanoubat M."/>
            <person name="Quetier F."/>
            <person name="Yu Y."/>
            <person name="Kim H.R."/>
            <person name="Rambo T."/>
            <person name="Currie J."/>
            <person name="Collura K."/>
            <person name="Luo M."/>
            <person name="Yang T."/>
            <person name="Ammiraju J.S.S."/>
            <person name="Engler F."/>
            <person name="Soderlund C."/>
            <person name="Wing R.A."/>
            <person name="Palmer L.E."/>
            <person name="de la Bastide M."/>
            <person name="Spiegel L."/>
            <person name="Nascimento L."/>
            <person name="Zutavern T."/>
            <person name="O'Shaughnessy A."/>
            <person name="Dike S."/>
            <person name="Dedhia N."/>
            <person name="Preston R."/>
            <person name="Balija V."/>
            <person name="McCombie W.R."/>
            <person name="Chow T."/>
            <person name="Chen H."/>
            <person name="Chung M."/>
            <person name="Chen C."/>
            <person name="Shaw J."/>
            <person name="Wu H."/>
            <person name="Hsiao K."/>
            <person name="Chao Y."/>
            <person name="Chu M."/>
            <person name="Cheng C."/>
            <person name="Hour A."/>
            <person name="Lee P."/>
            <person name="Lin S."/>
            <person name="Lin Y."/>
            <person name="Liou J."/>
            <person name="Liu S."/>
            <person name="Hsing Y."/>
            <person name="Raghuvanshi S."/>
            <person name="Mohanty A."/>
            <person name="Bharti A.K."/>
            <person name="Gaur A."/>
            <person name="Gupta V."/>
            <person name="Kumar D."/>
            <person name="Ravi V."/>
            <person name="Vij S."/>
            <person name="Kapur A."/>
            <person name="Khurana P."/>
            <person name="Khurana P."/>
            <person name="Khurana J.P."/>
            <person name="Tyagi A.K."/>
            <person name="Gaikwad K."/>
            <person name="Singh A."/>
            <person name="Dalal V."/>
            <person name="Srivastava S."/>
            <person name="Dixit A."/>
            <person name="Pal A.K."/>
            <person name="Ghazi I.A."/>
            <person name="Yadav M."/>
            <person name="Pandit A."/>
            <person name="Bhargava A."/>
            <person name="Sureshbabu K."/>
            <person name="Batra K."/>
            <person name="Sharma T.R."/>
            <person name="Mohapatra T."/>
            <person name="Singh N.K."/>
            <person name="Messing J."/>
            <person name="Nelson A.B."/>
            <person name="Fuks G."/>
            <person name="Kavchok S."/>
            <person name="Keizer G."/>
            <person name="Linton E."/>
            <person name="Llaca V."/>
            <person name="Song R."/>
            <person name="Tanyolac B."/>
            <person name="Young S."/>
            <person name="Ho-Il K."/>
            <person name="Hahn J.H."/>
            <person name="Sangsakoo G."/>
            <person name="Vanavichit A."/>
            <person name="de Mattos Luiz.A.T."/>
            <person name="Zimmer P.D."/>
            <person name="Malone G."/>
            <person name="Dellagostin O."/>
            <person name="de Oliveira A.C."/>
            <person name="Bevan M."/>
            <person name="Bancroft I."/>
            <person name="Minx P."/>
            <person name="Cordum H."/>
            <person name="Wilson R."/>
            <person name="Cheng Z."/>
            <person name="Jin W."/>
            <person name="Jiang J."/>
            <person name="Leong S.A."/>
            <person name="Iwama H."/>
            <person name="Gojobori T."/>
            <person name="Itoh T."/>
            <person name="Niimura Y."/>
            <person name="Fujii Y."/>
            <person name="Habara T."/>
            <person name="Sakai H."/>
            <person name="Sato Y."/>
            <person name="Wilson G."/>
            <person name="Kumar K."/>
            <person name="McCouch S."/>
            <person name="Juretic N."/>
            <person name="Hoen D."/>
            <person name="Wright S."/>
            <person name="Bruskiewich R."/>
            <person name="Bureau T."/>
            <person name="Miyao A."/>
            <person name="Hirochika H."/>
            <person name="Nishikawa T."/>
            <person name="Kadowaki K."/>
            <person name="Sugiura M."/>
            <person name="Burr B."/>
            <person name="Sasaki T."/>
        </authorList>
    </citation>
    <scope>NUCLEOTIDE SEQUENCE [LARGE SCALE GENOMIC DNA]</scope>
    <source>
        <strain evidence="2">cv. Nipponbare</strain>
    </source>
</reference>
<reference evidence="1 2" key="2">
    <citation type="journal article" date="2013" name="Plant Cell Physiol.">
        <title>Rice Annotation Project Database (RAP-DB): an integrative and interactive database for rice genomics.</title>
        <authorList>
            <person name="Sakai H."/>
            <person name="Lee S.S."/>
            <person name="Tanaka T."/>
            <person name="Numa H."/>
            <person name="Kim J."/>
            <person name="Kawahara Y."/>
            <person name="Wakimoto H."/>
            <person name="Yang C.C."/>
            <person name="Iwamoto M."/>
            <person name="Abe T."/>
            <person name="Yamada Y."/>
            <person name="Muto A."/>
            <person name="Inokuchi H."/>
            <person name="Ikemura T."/>
            <person name="Matsumoto T."/>
            <person name="Sasaki T."/>
            <person name="Itoh T."/>
        </authorList>
    </citation>
    <scope>NUCLEOTIDE SEQUENCE [LARGE SCALE GENOMIC DNA]</scope>
    <source>
        <strain evidence="2">cv. Nipponbare</strain>
    </source>
</reference>
<sequence length="148" mass="15335">MAVRAGVSGGGGWQVSTTASLRAAEDDGSLSIAGVSLAGKRQVWVEVDSFAAAWESGWKTSPAATAKALGAALVRDSGGLSAGARFTVRRRRIPVAAAALGAADACLSGGRGFPRWRLQRSPVEPTALGAAMSWESRRGGGSRRWRWP</sequence>
<keyword evidence="2" id="KW-1185">Reference proteome</keyword>
<reference evidence="1 2" key="3">
    <citation type="journal article" date="2013" name="Rice">
        <title>Improvement of the Oryza sativa Nipponbare reference genome using next generation sequence and optical map data.</title>
        <authorList>
            <person name="Kawahara Y."/>
            <person name="de la Bastide M."/>
            <person name="Hamilton J.P."/>
            <person name="Kanamori H."/>
            <person name="McCombie W.R."/>
            <person name="Ouyang S."/>
            <person name="Schwartz D.C."/>
            <person name="Tanaka T."/>
            <person name="Wu J."/>
            <person name="Zhou S."/>
            <person name="Childs K.L."/>
            <person name="Davidson R.M."/>
            <person name="Lin H."/>
            <person name="Quesada-Ocampo L."/>
            <person name="Vaillancourt B."/>
            <person name="Sakai H."/>
            <person name="Lee S.S."/>
            <person name="Kim J."/>
            <person name="Numa H."/>
            <person name="Itoh T."/>
            <person name="Buell C.R."/>
            <person name="Matsumoto T."/>
        </authorList>
    </citation>
    <scope>NUCLEOTIDE SEQUENCE [LARGE SCALE GENOMIC DNA]</scope>
    <source>
        <strain evidence="2">cv. Nipponbare</strain>
    </source>
</reference>